<reference evidence="1 2" key="1">
    <citation type="submission" date="2020-10" db="EMBL/GenBank/DDBJ databases">
        <title>ChiBAC.</title>
        <authorList>
            <person name="Zenner C."/>
            <person name="Hitch T.C.A."/>
            <person name="Clavel T."/>
        </authorList>
    </citation>
    <scope>NUCLEOTIDE SEQUENCE [LARGE SCALE GENOMIC DNA]</scope>
    <source>
        <strain evidence="1 2">DSM 107456</strain>
    </source>
</reference>
<protein>
    <submittedName>
        <fullName evidence="1">Uncharacterized protein</fullName>
    </submittedName>
</protein>
<proteinExistence type="predicted"/>
<evidence type="ECO:0000313" key="1">
    <source>
        <dbReference type="EMBL" id="MBE5056576.1"/>
    </source>
</evidence>
<dbReference type="RefSeq" id="WP_193538377.1">
    <property type="nucleotide sequence ID" value="NZ_JADCKF010000010.1"/>
</dbReference>
<accession>A0ABR9RD47</accession>
<dbReference type="EMBL" id="JADCKF010000010">
    <property type="protein sequence ID" value="MBE5056576.1"/>
    <property type="molecule type" value="Genomic_DNA"/>
</dbReference>
<sequence length="52" mass="5866">MDTKARILALRLMERLRNDPAYAQSLGVEAALKKRLPPSIHSHLQTEVLTVL</sequence>
<name>A0ABR9RD47_9FIRM</name>
<keyword evidence="2" id="KW-1185">Reference proteome</keyword>
<organism evidence="1 2">
    <name type="scientific">Pseudoflavonifractor gallinarum</name>
    <dbReference type="NCBI Taxonomy" id="2779352"/>
    <lineage>
        <taxon>Bacteria</taxon>
        <taxon>Bacillati</taxon>
        <taxon>Bacillota</taxon>
        <taxon>Clostridia</taxon>
        <taxon>Eubacteriales</taxon>
        <taxon>Oscillospiraceae</taxon>
        <taxon>Pseudoflavonifractor</taxon>
    </lineage>
</organism>
<gene>
    <name evidence="1" type="ORF">INF37_11290</name>
</gene>
<dbReference type="Proteomes" id="UP000806211">
    <property type="component" value="Unassembled WGS sequence"/>
</dbReference>
<evidence type="ECO:0000313" key="2">
    <source>
        <dbReference type="Proteomes" id="UP000806211"/>
    </source>
</evidence>
<comment type="caution">
    <text evidence="1">The sequence shown here is derived from an EMBL/GenBank/DDBJ whole genome shotgun (WGS) entry which is preliminary data.</text>
</comment>